<name>A0A7J7KCQ4_BUGNE</name>
<dbReference type="Pfam" id="PF10433">
    <property type="entry name" value="Beta-prop_RSE1_1st"/>
    <property type="match status" value="1"/>
</dbReference>
<dbReference type="InterPro" id="IPR015943">
    <property type="entry name" value="WD40/YVTN_repeat-like_dom_sf"/>
</dbReference>
<keyword evidence="3" id="KW-1185">Reference proteome</keyword>
<sequence>MSSNMYGIVRTVHQPTAVDDCCSCKFFNNQEENLVVACANWLKVYRVVAGEASPSDTGSVGSKQKLECVVSYHLFGNIVSVSALCLPWKARDIILLSFKDAKIF</sequence>
<evidence type="ECO:0000259" key="1">
    <source>
        <dbReference type="Pfam" id="PF10433"/>
    </source>
</evidence>
<dbReference type="PANTHER" id="PTHR10644">
    <property type="entry name" value="DNA REPAIR/RNA PROCESSING CPSF FAMILY"/>
    <property type="match status" value="1"/>
</dbReference>
<dbReference type="OrthoDB" id="6109at2759"/>
<gene>
    <name evidence="2" type="ORF">EB796_005263</name>
</gene>
<dbReference type="InterPro" id="IPR018846">
    <property type="entry name" value="Beta-prop_RSE1/DDB1/CPSF1_1st"/>
</dbReference>
<reference evidence="2" key="1">
    <citation type="submission" date="2020-06" db="EMBL/GenBank/DDBJ databases">
        <title>Draft genome of Bugula neritina, a colonial animal packing powerful symbionts and potential medicines.</title>
        <authorList>
            <person name="Rayko M."/>
        </authorList>
    </citation>
    <scope>NUCLEOTIDE SEQUENCE [LARGE SCALE GENOMIC DNA]</scope>
    <source>
        <strain evidence="2">Kwan_BN1</strain>
    </source>
</reference>
<dbReference type="Proteomes" id="UP000593567">
    <property type="component" value="Unassembled WGS sequence"/>
</dbReference>
<protein>
    <submittedName>
        <fullName evidence="2">Cpsf160</fullName>
    </submittedName>
</protein>
<comment type="caution">
    <text evidence="2">The sequence shown here is derived from an EMBL/GenBank/DDBJ whole genome shotgun (WGS) entry which is preliminary data.</text>
</comment>
<dbReference type="InterPro" id="IPR050358">
    <property type="entry name" value="RSE1/DDB1/CFT1"/>
</dbReference>
<proteinExistence type="predicted"/>
<evidence type="ECO:0000313" key="2">
    <source>
        <dbReference type="EMBL" id="KAF6036419.1"/>
    </source>
</evidence>
<feature type="domain" description="RSE1/DDB1/CPSF1 first beta-propeller" evidence="1">
    <location>
        <begin position="18"/>
        <end position="98"/>
    </location>
</feature>
<organism evidence="2 3">
    <name type="scientific">Bugula neritina</name>
    <name type="common">Brown bryozoan</name>
    <name type="synonym">Sertularia neritina</name>
    <dbReference type="NCBI Taxonomy" id="10212"/>
    <lineage>
        <taxon>Eukaryota</taxon>
        <taxon>Metazoa</taxon>
        <taxon>Spiralia</taxon>
        <taxon>Lophotrochozoa</taxon>
        <taxon>Bryozoa</taxon>
        <taxon>Gymnolaemata</taxon>
        <taxon>Cheilostomatida</taxon>
        <taxon>Flustrina</taxon>
        <taxon>Buguloidea</taxon>
        <taxon>Bugulidae</taxon>
        <taxon>Bugula</taxon>
    </lineage>
</organism>
<dbReference type="EMBL" id="VXIV02000725">
    <property type="protein sequence ID" value="KAF6036419.1"/>
    <property type="molecule type" value="Genomic_DNA"/>
</dbReference>
<evidence type="ECO:0000313" key="3">
    <source>
        <dbReference type="Proteomes" id="UP000593567"/>
    </source>
</evidence>
<dbReference type="AlphaFoldDB" id="A0A7J7KCQ4"/>
<dbReference type="Gene3D" id="2.130.10.10">
    <property type="entry name" value="YVTN repeat-like/Quinoprotein amine dehydrogenase"/>
    <property type="match status" value="1"/>
</dbReference>
<accession>A0A7J7KCQ4</accession>